<keyword evidence="2" id="KW-1185">Reference proteome</keyword>
<gene>
    <name evidence="1" type="ORF">KIL84_018234</name>
</gene>
<dbReference type="Proteomes" id="UP000827986">
    <property type="component" value="Unassembled WGS sequence"/>
</dbReference>
<name>A0A9D3XUK1_9SAUR</name>
<sequence>MLSLIHKPPKKHTHNPLNIPAKPTTQLVHTEATFLCTQTLTALITHMPRQQHKPTAIRLNGCRPNQALNTYTRLYLLCSVLRGWGVYPKLSYNNPLYNSLELQCPHWEGTFSVPFPPRIPLPRTGRDGFSLSYPC</sequence>
<dbReference type="EMBL" id="JAHDVG010000463">
    <property type="protein sequence ID" value="KAH1185485.1"/>
    <property type="molecule type" value="Genomic_DNA"/>
</dbReference>
<evidence type="ECO:0000313" key="2">
    <source>
        <dbReference type="Proteomes" id="UP000827986"/>
    </source>
</evidence>
<dbReference type="AlphaFoldDB" id="A0A9D3XUK1"/>
<proteinExistence type="predicted"/>
<organism evidence="1 2">
    <name type="scientific">Mauremys mutica</name>
    <name type="common">yellowpond turtle</name>
    <dbReference type="NCBI Taxonomy" id="74926"/>
    <lineage>
        <taxon>Eukaryota</taxon>
        <taxon>Metazoa</taxon>
        <taxon>Chordata</taxon>
        <taxon>Craniata</taxon>
        <taxon>Vertebrata</taxon>
        <taxon>Euteleostomi</taxon>
        <taxon>Archelosauria</taxon>
        <taxon>Testudinata</taxon>
        <taxon>Testudines</taxon>
        <taxon>Cryptodira</taxon>
        <taxon>Durocryptodira</taxon>
        <taxon>Testudinoidea</taxon>
        <taxon>Geoemydidae</taxon>
        <taxon>Geoemydinae</taxon>
        <taxon>Mauremys</taxon>
    </lineage>
</organism>
<accession>A0A9D3XUK1</accession>
<reference evidence="1" key="1">
    <citation type="submission" date="2021-09" db="EMBL/GenBank/DDBJ databases">
        <title>The genome of Mauremys mutica provides insights into the evolution of semi-aquatic lifestyle.</title>
        <authorList>
            <person name="Gong S."/>
            <person name="Gao Y."/>
        </authorList>
    </citation>
    <scope>NUCLEOTIDE SEQUENCE</scope>
    <source>
        <strain evidence="1">MM-2020</strain>
        <tissue evidence="1">Muscle</tissue>
    </source>
</reference>
<comment type="caution">
    <text evidence="1">The sequence shown here is derived from an EMBL/GenBank/DDBJ whole genome shotgun (WGS) entry which is preliminary data.</text>
</comment>
<evidence type="ECO:0000313" key="1">
    <source>
        <dbReference type="EMBL" id="KAH1185485.1"/>
    </source>
</evidence>
<protein>
    <submittedName>
        <fullName evidence="1">Uncharacterized protein</fullName>
    </submittedName>
</protein>